<protein>
    <recommendedName>
        <fullName evidence="1">Novel STAND NTPase 3 domain-containing protein</fullName>
    </recommendedName>
</protein>
<dbReference type="Proteomes" id="UP001596494">
    <property type="component" value="Unassembled WGS sequence"/>
</dbReference>
<dbReference type="InterPro" id="IPR027417">
    <property type="entry name" value="P-loop_NTPase"/>
</dbReference>
<dbReference type="Pfam" id="PF20720">
    <property type="entry name" value="nSTAND3"/>
    <property type="match status" value="1"/>
</dbReference>
<proteinExistence type="predicted"/>
<evidence type="ECO:0000259" key="1">
    <source>
        <dbReference type="Pfam" id="PF20720"/>
    </source>
</evidence>
<comment type="caution">
    <text evidence="2">The sequence shown here is derived from an EMBL/GenBank/DDBJ whole genome shotgun (WGS) entry which is preliminary data.</text>
</comment>
<accession>A0ABW2K4K6</accession>
<sequence>MEINLHHRDLAKEYLGLHLDTGQVVSINRFIEEYNKAAQGISTPLDNVFLHREFEREKLLNAIQTNDFTIISGPPGVGKTKLAIETIKSYIEENPDYNAYCISYKSHTLIEDLYQVINPNHNNILFVDDANRIDAFQQIIGYYRSIRKGNLKIIITLRDYVIPDMQWLHKELNATQINVPKLKDQQIIDIIEADSFRILNSEYQKEILRIADGNPRLAIMAALLAKTKQRISALYDVSSLFEKYFSNFTLDKTEVISNQDIKCLGLVAFFHTLPYKDKNVLLPILKSFNLDYYNFIETMDKLAKREIIDIQFEHVKIPEQNLSTYFFYKCFIKDEMLSFTVLLFNYFPSFESRFRDCVIPSNNTFGPKNVMEKLRPLLQKYWETAKLDENDSYKFLAVFWPYLKEECFEFLYNLISRLPSDNSLEYNVTYERNQFTYNRNKTITLFGQLFRSLPNDIKDALALAMEFTRKCPEYLPELVFEIRETLTFDKEDELINFERQKTLFELLINGFKTVDKLYIVLFYELAKTFLESSFHQVKAGKNLTISFYDYPLPNTTAVQEFRSNIWHALIDNYKDFPAKSIEVIKHYISNNKNKRIKQIDEFDMSFFLQLIQEHFTNTIFDHCDIVQEYISLCRWNSIKNSNFTFLSKFYTNDTYEMYLIIDWDRLRDKEIFDFDDYREYEKLKENQLRSYFKFSSRKDIDEFYKDFLFLKKKLKNDWNSLNTLDIIIDETFSNNFEMGLYLLNLIINDNNSINYIPKLALKNHLKNKTHANEVYAVIQNKDFYGKTNWQFSYFENIDISFVNIGEITKALEKCDEEVTINFHVLEKFLEIEPNLFDGLLKIIVERNSSNSNPIILREEIFTLYFNKLNIEFDIIFKAYIQQAKLNAHFDYNGTGLINILNKKPSYLTPYLDTMYQDKQRNYEHNDLSFIWQISGISHEIERAFDSILDRLPFFGILSHPLNNLFEDLKSPFKTNAETFILDYVKKNFDNREKMNVIIDIVLHSMDYMFESVLLQYLNHNKSTEDFSKIWWVGNGGTYNGDVIIGDIEAVKWRNLLSMVDNFQLGIEIIPLKKYINDRIENCLRDANNERKNNFLRKF</sequence>
<dbReference type="InterPro" id="IPR049050">
    <property type="entry name" value="nSTAND3"/>
</dbReference>
<feature type="domain" description="Novel STAND NTPase 3" evidence="1">
    <location>
        <begin position="58"/>
        <end position="177"/>
    </location>
</feature>
<evidence type="ECO:0000313" key="3">
    <source>
        <dbReference type="Proteomes" id="UP001596494"/>
    </source>
</evidence>
<keyword evidence="3" id="KW-1185">Reference proteome</keyword>
<gene>
    <name evidence="2" type="ORF">ACFQMN_09245</name>
</gene>
<name>A0ABW2K4K6_9BACI</name>
<organism evidence="2 3">
    <name type="scientific">Halobacillus campisalis</name>
    <dbReference type="NCBI Taxonomy" id="435909"/>
    <lineage>
        <taxon>Bacteria</taxon>
        <taxon>Bacillati</taxon>
        <taxon>Bacillota</taxon>
        <taxon>Bacilli</taxon>
        <taxon>Bacillales</taxon>
        <taxon>Bacillaceae</taxon>
        <taxon>Halobacillus</taxon>
    </lineage>
</organism>
<dbReference type="Gene3D" id="3.40.50.300">
    <property type="entry name" value="P-loop containing nucleotide triphosphate hydrolases"/>
    <property type="match status" value="1"/>
</dbReference>
<dbReference type="EMBL" id="JBHTBY010000006">
    <property type="protein sequence ID" value="MFC7321065.1"/>
    <property type="molecule type" value="Genomic_DNA"/>
</dbReference>
<dbReference type="SUPFAM" id="SSF52540">
    <property type="entry name" value="P-loop containing nucleoside triphosphate hydrolases"/>
    <property type="match status" value="1"/>
</dbReference>
<reference evidence="3" key="1">
    <citation type="journal article" date="2019" name="Int. J. Syst. Evol. Microbiol.">
        <title>The Global Catalogue of Microorganisms (GCM) 10K type strain sequencing project: providing services to taxonomists for standard genome sequencing and annotation.</title>
        <authorList>
            <consortium name="The Broad Institute Genomics Platform"/>
            <consortium name="The Broad Institute Genome Sequencing Center for Infectious Disease"/>
            <person name="Wu L."/>
            <person name="Ma J."/>
        </authorList>
    </citation>
    <scope>NUCLEOTIDE SEQUENCE [LARGE SCALE GENOMIC DNA]</scope>
    <source>
        <strain evidence="3">CCUG 73951</strain>
    </source>
</reference>
<evidence type="ECO:0000313" key="2">
    <source>
        <dbReference type="EMBL" id="MFC7321065.1"/>
    </source>
</evidence>
<dbReference type="RefSeq" id="WP_289214604.1">
    <property type="nucleotide sequence ID" value="NZ_JAPVRC010000001.1"/>
</dbReference>